<reference evidence="1 2" key="1">
    <citation type="journal article" date="2016" name="Mol. Biol. Evol.">
        <title>Comparative Genomics of Early-Diverging Mushroom-Forming Fungi Provides Insights into the Origins of Lignocellulose Decay Capabilities.</title>
        <authorList>
            <person name="Nagy L.G."/>
            <person name="Riley R."/>
            <person name="Tritt A."/>
            <person name="Adam C."/>
            <person name="Daum C."/>
            <person name="Floudas D."/>
            <person name="Sun H."/>
            <person name="Yadav J.S."/>
            <person name="Pangilinan J."/>
            <person name="Larsson K.H."/>
            <person name="Matsuura K."/>
            <person name="Barry K."/>
            <person name="Labutti K."/>
            <person name="Kuo R."/>
            <person name="Ohm R.A."/>
            <person name="Bhattacharya S.S."/>
            <person name="Shirouzu T."/>
            <person name="Yoshinaga Y."/>
            <person name="Martin F.M."/>
            <person name="Grigoriev I.V."/>
            <person name="Hibbett D.S."/>
        </authorList>
    </citation>
    <scope>NUCLEOTIDE SEQUENCE [LARGE SCALE GENOMIC DNA]</scope>
    <source>
        <strain evidence="1 2">HHB9708</strain>
    </source>
</reference>
<protein>
    <recommendedName>
        <fullName evidence="3">Retrotransposon Copia-like N-terminal domain-containing protein</fullName>
    </recommendedName>
</protein>
<feature type="non-terminal residue" evidence="1">
    <location>
        <position position="86"/>
    </location>
</feature>
<organism evidence="1 2">
    <name type="scientific">Sistotremastrum niveocremeum HHB9708</name>
    <dbReference type="NCBI Taxonomy" id="1314777"/>
    <lineage>
        <taxon>Eukaryota</taxon>
        <taxon>Fungi</taxon>
        <taxon>Dikarya</taxon>
        <taxon>Basidiomycota</taxon>
        <taxon>Agaricomycotina</taxon>
        <taxon>Agaricomycetes</taxon>
        <taxon>Sistotremastrales</taxon>
        <taxon>Sistotremastraceae</taxon>
        <taxon>Sertulicium</taxon>
        <taxon>Sertulicium niveocremeum</taxon>
    </lineage>
</organism>
<dbReference type="EMBL" id="KV419525">
    <property type="protein sequence ID" value="KZS86364.1"/>
    <property type="molecule type" value="Genomic_DNA"/>
</dbReference>
<gene>
    <name evidence="1" type="ORF">SISNIDRAFT_492020</name>
</gene>
<accession>A0A164M4W1</accession>
<evidence type="ECO:0000313" key="1">
    <source>
        <dbReference type="EMBL" id="KZS86364.1"/>
    </source>
</evidence>
<dbReference type="AlphaFoldDB" id="A0A164M4W1"/>
<evidence type="ECO:0008006" key="3">
    <source>
        <dbReference type="Google" id="ProtNLM"/>
    </source>
</evidence>
<dbReference type="Proteomes" id="UP000076722">
    <property type="component" value="Unassembled WGS sequence"/>
</dbReference>
<proteinExistence type="predicted"/>
<name>A0A164M4W1_9AGAM</name>
<keyword evidence="2" id="KW-1185">Reference proteome</keyword>
<sequence length="86" mass="9727">MTSKIEGYVTRAYLDRPKLTEDNYASWSKHTRMFLIGAGASYLTLDTLPAEVPKDMSSLDAAIFYLLYNAIDDDLHHLIQDKTTAL</sequence>
<evidence type="ECO:0000313" key="2">
    <source>
        <dbReference type="Proteomes" id="UP000076722"/>
    </source>
</evidence>